<protein>
    <submittedName>
        <fullName evidence="2">Uncharacterized protein</fullName>
    </submittedName>
</protein>
<dbReference type="RefSeq" id="WP_229537043.1">
    <property type="nucleotide sequence ID" value="NZ_JAJHJB010000050.1"/>
</dbReference>
<feature type="transmembrane region" description="Helical" evidence="1">
    <location>
        <begin position="46"/>
        <end position="65"/>
    </location>
</feature>
<feature type="transmembrane region" description="Helical" evidence="1">
    <location>
        <begin position="108"/>
        <end position="127"/>
    </location>
</feature>
<dbReference type="Proteomes" id="UP001165492">
    <property type="component" value="Unassembled WGS sequence"/>
</dbReference>
<evidence type="ECO:0000313" key="2">
    <source>
        <dbReference type="EMBL" id="MCC5468155.1"/>
    </source>
</evidence>
<keyword evidence="1" id="KW-0472">Membrane</keyword>
<keyword evidence="3" id="KW-1185">Reference proteome</keyword>
<keyword evidence="1" id="KW-0812">Transmembrane</keyword>
<feature type="transmembrane region" description="Helical" evidence="1">
    <location>
        <begin position="77"/>
        <end position="96"/>
    </location>
</feature>
<feature type="transmembrane region" description="Helical" evidence="1">
    <location>
        <begin position="5"/>
        <end position="26"/>
    </location>
</feature>
<gene>
    <name evidence="2" type="ORF">LMF89_22725</name>
</gene>
<comment type="caution">
    <text evidence="2">The sequence shown here is derived from an EMBL/GenBank/DDBJ whole genome shotgun (WGS) entry which is preliminary data.</text>
</comment>
<name>A0ABS8HYC6_9FIRM</name>
<reference evidence="2" key="1">
    <citation type="submission" date="2021-11" db="EMBL/GenBank/DDBJ databases">
        <title>Description of a new species Pelosinus isolated from the bottom sediments of Lake Baikal.</title>
        <authorList>
            <person name="Zakharyuk A."/>
        </authorList>
    </citation>
    <scope>NUCLEOTIDE SEQUENCE</scope>
    <source>
        <strain evidence="2">Bkl1</strain>
    </source>
</reference>
<accession>A0ABS8HYC6</accession>
<sequence length="128" mass="14451">MSIPLILLIVGGIYHFCFGFFHIKFWNFGFLNWREELPRMSPSNRAVIQMLNVAVIIFLFLTAYISVQYSHELLTHGLGKTLLLGVSIFWLGRLVGEFTLKDGTPAEPGLVVAFFSGILLYLIPAMTI</sequence>
<organism evidence="2 3">
    <name type="scientific">Pelosinus baikalensis</name>
    <dbReference type="NCBI Taxonomy" id="2892015"/>
    <lineage>
        <taxon>Bacteria</taxon>
        <taxon>Bacillati</taxon>
        <taxon>Bacillota</taxon>
        <taxon>Negativicutes</taxon>
        <taxon>Selenomonadales</taxon>
        <taxon>Sporomusaceae</taxon>
        <taxon>Pelosinus</taxon>
    </lineage>
</organism>
<evidence type="ECO:0000313" key="3">
    <source>
        <dbReference type="Proteomes" id="UP001165492"/>
    </source>
</evidence>
<proteinExistence type="predicted"/>
<keyword evidence="1" id="KW-1133">Transmembrane helix</keyword>
<dbReference type="EMBL" id="JAJHJB010000050">
    <property type="protein sequence ID" value="MCC5468155.1"/>
    <property type="molecule type" value="Genomic_DNA"/>
</dbReference>
<evidence type="ECO:0000256" key="1">
    <source>
        <dbReference type="SAM" id="Phobius"/>
    </source>
</evidence>